<feature type="signal peptide" evidence="1">
    <location>
        <begin position="1"/>
        <end position="21"/>
    </location>
</feature>
<name>A0A669R2N7_PHACC</name>
<dbReference type="Gene3D" id="2.60.40.10">
    <property type="entry name" value="Immunoglobulins"/>
    <property type="match status" value="1"/>
</dbReference>
<reference evidence="2" key="1">
    <citation type="submission" date="2025-08" db="UniProtKB">
        <authorList>
            <consortium name="Ensembl"/>
        </authorList>
    </citation>
    <scope>IDENTIFICATION</scope>
</reference>
<dbReference type="AlphaFoldDB" id="A0A669R2N7"/>
<dbReference type="SUPFAM" id="SSF48726">
    <property type="entry name" value="Immunoglobulin"/>
    <property type="match status" value="1"/>
</dbReference>
<feature type="chain" id="PRO_5025507229" description="Ig-like domain-containing protein" evidence="1">
    <location>
        <begin position="22"/>
        <end position="73"/>
    </location>
</feature>
<keyword evidence="1" id="KW-0732">Signal</keyword>
<dbReference type="PANTHER" id="PTHR23266">
    <property type="entry name" value="IMMUNOGLOBULIN HEAVY CHAIN"/>
    <property type="match status" value="1"/>
</dbReference>
<dbReference type="InterPro" id="IPR036179">
    <property type="entry name" value="Ig-like_dom_sf"/>
</dbReference>
<accession>A0A669R2N7</accession>
<dbReference type="Ensembl" id="ENSPCLT00000029832.1">
    <property type="protein sequence ID" value="ENSPCLP00000021571.1"/>
    <property type="gene ID" value="ENSPCLG00000018923.1"/>
</dbReference>
<organism evidence="2 3">
    <name type="scientific">Phasianus colchicus</name>
    <name type="common">Common pheasant</name>
    <dbReference type="NCBI Taxonomy" id="9054"/>
    <lineage>
        <taxon>Eukaryota</taxon>
        <taxon>Metazoa</taxon>
        <taxon>Chordata</taxon>
        <taxon>Craniata</taxon>
        <taxon>Vertebrata</taxon>
        <taxon>Euteleostomi</taxon>
        <taxon>Archelosauria</taxon>
        <taxon>Archosauria</taxon>
        <taxon>Dinosauria</taxon>
        <taxon>Saurischia</taxon>
        <taxon>Theropoda</taxon>
        <taxon>Coelurosauria</taxon>
        <taxon>Aves</taxon>
        <taxon>Neognathae</taxon>
        <taxon>Galloanserae</taxon>
        <taxon>Galliformes</taxon>
        <taxon>Phasianidae</taxon>
        <taxon>Phasianinae</taxon>
        <taxon>Phasianus</taxon>
    </lineage>
</organism>
<dbReference type="Proteomes" id="UP000472261">
    <property type="component" value="Unplaced"/>
</dbReference>
<keyword evidence="3" id="KW-1185">Reference proteome</keyword>
<dbReference type="OMA" id="LKWWLMA"/>
<evidence type="ECO:0000256" key="1">
    <source>
        <dbReference type="SAM" id="SignalP"/>
    </source>
</evidence>
<dbReference type="InterPro" id="IPR050199">
    <property type="entry name" value="IgHV"/>
</dbReference>
<reference evidence="2" key="2">
    <citation type="submission" date="2025-09" db="UniProtKB">
        <authorList>
            <consortium name="Ensembl"/>
        </authorList>
    </citation>
    <scope>IDENTIFICATION</scope>
</reference>
<evidence type="ECO:0000313" key="3">
    <source>
        <dbReference type="Proteomes" id="UP000472261"/>
    </source>
</evidence>
<evidence type="ECO:0000313" key="2">
    <source>
        <dbReference type="Ensembl" id="ENSPCLP00000021571.1"/>
    </source>
</evidence>
<evidence type="ECO:0008006" key="4">
    <source>
        <dbReference type="Google" id="ProtNLM"/>
    </source>
</evidence>
<sequence length="73" mass="7880">MRSPWGLYRVSLGLKWWLMAAVTLDESGGGLQAPGGGISLVCKGSGFTFSSYAMSWVRQAPGKGAGIRRRYLQ</sequence>
<protein>
    <recommendedName>
        <fullName evidence="4">Ig-like domain-containing protein</fullName>
    </recommendedName>
</protein>
<proteinExistence type="predicted"/>
<dbReference type="InterPro" id="IPR013783">
    <property type="entry name" value="Ig-like_fold"/>
</dbReference>